<organism evidence="1">
    <name type="scientific">Lepeophtheirus salmonis</name>
    <name type="common">Salmon louse</name>
    <name type="synonym">Caligus salmonis</name>
    <dbReference type="NCBI Taxonomy" id="72036"/>
    <lineage>
        <taxon>Eukaryota</taxon>
        <taxon>Metazoa</taxon>
        <taxon>Ecdysozoa</taxon>
        <taxon>Arthropoda</taxon>
        <taxon>Crustacea</taxon>
        <taxon>Multicrustacea</taxon>
        <taxon>Hexanauplia</taxon>
        <taxon>Copepoda</taxon>
        <taxon>Siphonostomatoida</taxon>
        <taxon>Caligidae</taxon>
        <taxon>Lepeophtheirus</taxon>
    </lineage>
</organism>
<evidence type="ECO:0000313" key="1">
    <source>
        <dbReference type="EMBL" id="CDW50404.1"/>
    </source>
</evidence>
<protein>
    <submittedName>
        <fullName evidence="1">Uncharacterized protein</fullName>
    </submittedName>
</protein>
<accession>A0A0K2VIY7</accession>
<reference evidence="1" key="1">
    <citation type="submission" date="2014-05" db="EMBL/GenBank/DDBJ databases">
        <authorList>
            <person name="Chronopoulou M."/>
        </authorList>
    </citation>
    <scope>NUCLEOTIDE SEQUENCE</scope>
    <source>
        <tissue evidence="1">Whole organism</tissue>
    </source>
</reference>
<proteinExistence type="predicted"/>
<dbReference type="AlphaFoldDB" id="A0A0K2VIY7"/>
<dbReference type="EMBL" id="HACA01033043">
    <property type="protein sequence ID" value="CDW50404.1"/>
    <property type="molecule type" value="Transcribed_RNA"/>
</dbReference>
<name>A0A0K2VIY7_LEPSM</name>
<sequence>MIPRYSKISAKTIWTCFGRRKCGLLAPRIETPWTTMCVVLERESPINVPIILLTPYGVPLSRQWLIWTRSSSSRLVSRWRLRLKLKVVGLSD</sequence>